<evidence type="ECO:0000256" key="1">
    <source>
        <dbReference type="SAM" id="MobiDB-lite"/>
    </source>
</evidence>
<accession>A0A2N5J8Y2</accession>
<comment type="caution">
    <text evidence="2">The sequence shown here is derived from an EMBL/GenBank/DDBJ whole genome shotgun (WGS) entry which is preliminary data.</text>
</comment>
<feature type="compositionally biased region" description="Low complexity" evidence="1">
    <location>
        <begin position="40"/>
        <end position="65"/>
    </location>
</feature>
<dbReference type="Proteomes" id="UP000235050">
    <property type="component" value="Unassembled WGS sequence"/>
</dbReference>
<name>A0A2N5J8Y2_9BIFI</name>
<organism evidence="2 3">
    <name type="scientific">Bifidobacterium margollesii</name>
    <dbReference type="NCBI Taxonomy" id="2020964"/>
    <lineage>
        <taxon>Bacteria</taxon>
        <taxon>Bacillati</taxon>
        <taxon>Actinomycetota</taxon>
        <taxon>Actinomycetes</taxon>
        <taxon>Bifidobacteriales</taxon>
        <taxon>Bifidobacteriaceae</taxon>
        <taxon>Bifidobacterium</taxon>
    </lineage>
</organism>
<evidence type="ECO:0000313" key="3">
    <source>
        <dbReference type="Proteomes" id="UP000235050"/>
    </source>
</evidence>
<dbReference type="EMBL" id="NMWU01000026">
    <property type="protein sequence ID" value="PLS30651.1"/>
    <property type="molecule type" value="Genomic_DNA"/>
</dbReference>
<protein>
    <submittedName>
        <fullName evidence="2">Uncharacterized protein</fullName>
    </submittedName>
</protein>
<sequence length="195" mass="20109">MQKIMASRRMVIVTVVTVAIIVVLAIGMGFAFAATRGDRGTASGQATSAQASSAQASSATSQSRSGEADGQSAGRRTSQSATKSAGTAAGLSGADLLTHADQGCDPHVDFTGSTATESLIGESGGRSLTLMSGKDSDRHVYQCVIRETRMPDEVRQRVEASGMNDGLQSASWDGVTMTWSVNGNVGVQLMFTAGR</sequence>
<evidence type="ECO:0000313" key="2">
    <source>
        <dbReference type="EMBL" id="PLS30651.1"/>
    </source>
</evidence>
<feature type="compositionally biased region" description="Polar residues" evidence="1">
    <location>
        <begin position="74"/>
        <end position="85"/>
    </location>
</feature>
<keyword evidence="3" id="KW-1185">Reference proteome</keyword>
<proteinExistence type="predicted"/>
<reference evidence="2 3" key="1">
    <citation type="submission" date="2017-07" db="EMBL/GenBank/DDBJ databases">
        <title>Bifidobacterium novel species.</title>
        <authorList>
            <person name="Lugli G.A."/>
            <person name="Milani C."/>
            <person name="Duranti S."/>
            <person name="Mangifesta M."/>
        </authorList>
    </citation>
    <scope>NUCLEOTIDE SEQUENCE [LARGE SCALE GENOMIC DNA]</scope>
    <source>
        <strain evidence="3">Uis1B</strain>
    </source>
</reference>
<gene>
    <name evidence="2" type="ORF">Uis1B_1478</name>
</gene>
<dbReference type="AlphaFoldDB" id="A0A2N5J8Y2"/>
<feature type="region of interest" description="Disordered" evidence="1">
    <location>
        <begin position="39"/>
        <end position="85"/>
    </location>
</feature>